<keyword evidence="5" id="KW-1185">Reference proteome</keyword>
<feature type="domain" description="LysM" evidence="3">
    <location>
        <begin position="30"/>
        <end position="74"/>
    </location>
</feature>
<feature type="domain" description="LysM" evidence="3">
    <location>
        <begin position="107"/>
        <end position="150"/>
    </location>
</feature>
<evidence type="ECO:0000313" key="5">
    <source>
        <dbReference type="Proteomes" id="UP000249720"/>
    </source>
</evidence>
<dbReference type="RefSeq" id="WP_170120380.1">
    <property type="nucleotide sequence ID" value="NZ_QKZV01000002.1"/>
</dbReference>
<dbReference type="SUPFAM" id="SSF54106">
    <property type="entry name" value="LysM domain"/>
    <property type="match status" value="2"/>
</dbReference>
<dbReference type="InterPro" id="IPR036779">
    <property type="entry name" value="LysM_dom_sf"/>
</dbReference>
<evidence type="ECO:0000256" key="1">
    <source>
        <dbReference type="SAM" id="MobiDB-lite"/>
    </source>
</evidence>
<reference evidence="4 5" key="1">
    <citation type="submission" date="2018-06" db="EMBL/GenBank/DDBJ databases">
        <title>Genomic Encyclopedia of Archaeal and Bacterial Type Strains, Phase II (KMG-II): from individual species to whole genera.</title>
        <authorList>
            <person name="Goeker M."/>
        </authorList>
    </citation>
    <scope>NUCLEOTIDE SEQUENCE [LARGE SCALE GENOMIC DNA]</scope>
    <source>
        <strain evidence="4 5">DSM 23241</strain>
    </source>
</reference>
<evidence type="ECO:0000313" key="4">
    <source>
        <dbReference type="EMBL" id="PZX64808.1"/>
    </source>
</evidence>
<feature type="compositionally biased region" description="Low complexity" evidence="1">
    <location>
        <begin position="190"/>
        <end position="213"/>
    </location>
</feature>
<protein>
    <submittedName>
        <fullName evidence="4">LysM repeat protein</fullName>
    </submittedName>
</protein>
<dbReference type="AlphaFoldDB" id="A0A2W7RVS4"/>
<sequence length="329" mass="35143">MTVTSVFKASIFSFSMLLFVSLKAQTGNTIVHVIKHGETLSALARQYHTTVGDIMRLNGMNSKSVLRIGEKVKIPVKGEKVTASASNKVPAAQTTENTQPQNNTQPLVHVVEPKETLYGISRKYKVTVAQIQEWNHLTTTNIHTGQRLSIGASAAASVASNSSVVTNETANATSSLPAQTKQTSVVTATTSNVSKSSTPNTANNIPATAATPTSQKEVTSVNTSVSADDIPVTGFFTEYYKQTGQSISGNASVFKTASGWMDKKYYVLINNIPEGTIVKIESNQRVVYAKVLGALPNIKEDNGLLLRLSNAAASVLGMADKTFPVTVQY</sequence>
<name>A0A2W7RVS4_9BACT</name>
<feature type="region of interest" description="Disordered" evidence="1">
    <location>
        <begin position="190"/>
        <end position="215"/>
    </location>
</feature>
<accession>A0A2W7RVS4</accession>
<dbReference type="SMART" id="SM00257">
    <property type="entry name" value="LysM"/>
    <property type="match status" value="2"/>
</dbReference>
<dbReference type="PANTHER" id="PTHR33734">
    <property type="entry name" value="LYSM DOMAIN-CONTAINING GPI-ANCHORED PROTEIN 2"/>
    <property type="match status" value="1"/>
</dbReference>
<dbReference type="Gene3D" id="3.10.350.10">
    <property type="entry name" value="LysM domain"/>
    <property type="match status" value="2"/>
</dbReference>
<comment type="caution">
    <text evidence="4">The sequence shown here is derived from an EMBL/GenBank/DDBJ whole genome shotgun (WGS) entry which is preliminary data.</text>
</comment>
<feature type="chain" id="PRO_5015915426" evidence="2">
    <location>
        <begin position="25"/>
        <end position="329"/>
    </location>
</feature>
<dbReference type="EMBL" id="QKZV01000002">
    <property type="protein sequence ID" value="PZX64808.1"/>
    <property type="molecule type" value="Genomic_DNA"/>
</dbReference>
<keyword evidence="2" id="KW-0732">Signal</keyword>
<evidence type="ECO:0000256" key="2">
    <source>
        <dbReference type="SAM" id="SignalP"/>
    </source>
</evidence>
<gene>
    <name evidence="4" type="ORF">LX80_01009</name>
</gene>
<organism evidence="4 5">
    <name type="scientific">Hydrotalea sandarakina</name>
    <dbReference type="NCBI Taxonomy" id="1004304"/>
    <lineage>
        <taxon>Bacteria</taxon>
        <taxon>Pseudomonadati</taxon>
        <taxon>Bacteroidota</taxon>
        <taxon>Chitinophagia</taxon>
        <taxon>Chitinophagales</taxon>
        <taxon>Chitinophagaceae</taxon>
        <taxon>Hydrotalea</taxon>
    </lineage>
</organism>
<feature type="region of interest" description="Disordered" evidence="1">
    <location>
        <begin position="83"/>
        <end position="102"/>
    </location>
</feature>
<evidence type="ECO:0000259" key="3">
    <source>
        <dbReference type="PROSITE" id="PS51782"/>
    </source>
</evidence>
<dbReference type="Pfam" id="PF01476">
    <property type="entry name" value="LysM"/>
    <property type="match status" value="2"/>
</dbReference>
<dbReference type="PROSITE" id="PS51782">
    <property type="entry name" value="LYSM"/>
    <property type="match status" value="2"/>
</dbReference>
<feature type="signal peptide" evidence="2">
    <location>
        <begin position="1"/>
        <end position="24"/>
    </location>
</feature>
<proteinExistence type="predicted"/>
<feature type="compositionally biased region" description="Low complexity" evidence="1">
    <location>
        <begin position="90"/>
        <end position="102"/>
    </location>
</feature>
<dbReference type="PANTHER" id="PTHR33734:SF22">
    <property type="entry name" value="MEMBRANE-BOUND LYTIC MUREIN TRANSGLYCOSYLASE D"/>
    <property type="match status" value="1"/>
</dbReference>
<dbReference type="InterPro" id="IPR018392">
    <property type="entry name" value="LysM"/>
</dbReference>
<dbReference type="Proteomes" id="UP000249720">
    <property type="component" value="Unassembled WGS sequence"/>
</dbReference>
<dbReference type="CDD" id="cd00118">
    <property type="entry name" value="LysM"/>
    <property type="match status" value="2"/>
</dbReference>